<keyword evidence="3" id="KW-1185">Reference proteome</keyword>
<sequence>MTCEVSEPSSASSYLRLADANDEGGRGLFMIAQLANAWDTRCIPTGKTIWAEQAMQPDPPRTALAPTTPSGAATRSPGPPPHTRLAVL</sequence>
<evidence type="ECO:0000256" key="1">
    <source>
        <dbReference type="SAM" id="MobiDB-lite"/>
    </source>
</evidence>
<evidence type="ECO:0000313" key="3">
    <source>
        <dbReference type="Proteomes" id="UP000319103"/>
    </source>
</evidence>
<protein>
    <submittedName>
        <fullName evidence="2">ATP-binding protein</fullName>
    </submittedName>
</protein>
<reference evidence="2 3" key="1">
    <citation type="submission" date="2019-06" db="EMBL/GenBank/DDBJ databases">
        <title>Description of Kitasatospora acidophila sp. nov. isolated from pine grove soil, and reclassification of Streptomyces novaecaesareae to Kitasatospora novaeceasareae comb. nov.</title>
        <authorList>
            <person name="Kim M.J."/>
        </authorList>
    </citation>
    <scope>NUCLEOTIDE SEQUENCE [LARGE SCALE GENOMIC DNA]</scope>
    <source>
        <strain evidence="2 3">MMS16-CNU292</strain>
    </source>
</reference>
<gene>
    <name evidence="2" type="ORF">E6W39_02485</name>
</gene>
<dbReference type="Gene3D" id="3.30.565.10">
    <property type="entry name" value="Histidine kinase-like ATPase, C-terminal domain"/>
    <property type="match status" value="1"/>
</dbReference>
<dbReference type="Proteomes" id="UP000319103">
    <property type="component" value="Unassembled WGS sequence"/>
</dbReference>
<evidence type="ECO:0000313" key="2">
    <source>
        <dbReference type="EMBL" id="TQF01311.1"/>
    </source>
</evidence>
<comment type="caution">
    <text evidence="2">The sequence shown here is derived from an EMBL/GenBank/DDBJ whole genome shotgun (WGS) entry which is preliminary data.</text>
</comment>
<proteinExistence type="predicted"/>
<keyword evidence="2" id="KW-0067">ATP-binding</keyword>
<name>A0A540VX34_9ACTN</name>
<keyword evidence="2" id="KW-0547">Nucleotide-binding</keyword>
<organism evidence="2 3">
    <name type="scientific">Kitasatospora acidiphila</name>
    <dbReference type="NCBI Taxonomy" id="2567942"/>
    <lineage>
        <taxon>Bacteria</taxon>
        <taxon>Bacillati</taxon>
        <taxon>Actinomycetota</taxon>
        <taxon>Actinomycetes</taxon>
        <taxon>Kitasatosporales</taxon>
        <taxon>Streptomycetaceae</taxon>
        <taxon>Kitasatospora</taxon>
    </lineage>
</organism>
<feature type="region of interest" description="Disordered" evidence="1">
    <location>
        <begin position="53"/>
        <end position="88"/>
    </location>
</feature>
<dbReference type="GO" id="GO:0005524">
    <property type="term" value="F:ATP binding"/>
    <property type="evidence" value="ECO:0007669"/>
    <property type="project" value="UniProtKB-KW"/>
</dbReference>
<dbReference type="CDD" id="cd16936">
    <property type="entry name" value="HATPase_RsbW-like"/>
    <property type="match status" value="1"/>
</dbReference>
<dbReference type="EMBL" id="VIGB01000003">
    <property type="protein sequence ID" value="TQF01311.1"/>
    <property type="molecule type" value="Genomic_DNA"/>
</dbReference>
<accession>A0A540VX34</accession>
<dbReference type="AlphaFoldDB" id="A0A540VX34"/>
<dbReference type="InterPro" id="IPR036890">
    <property type="entry name" value="HATPase_C_sf"/>
</dbReference>